<dbReference type="EMBL" id="CAXKWB010002285">
    <property type="protein sequence ID" value="CAL4066518.1"/>
    <property type="molecule type" value="Genomic_DNA"/>
</dbReference>
<proteinExistence type="predicted"/>
<reference evidence="7 8" key="1">
    <citation type="submission" date="2024-05" db="EMBL/GenBank/DDBJ databases">
        <authorList>
            <person name="Wallberg A."/>
        </authorList>
    </citation>
    <scope>NUCLEOTIDE SEQUENCE [LARGE SCALE GENOMIC DNA]</scope>
</reference>
<dbReference type="AlphaFoldDB" id="A0AAV2PX17"/>
<organism evidence="7 8">
    <name type="scientific">Meganyctiphanes norvegica</name>
    <name type="common">Northern krill</name>
    <name type="synonym">Thysanopoda norvegica</name>
    <dbReference type="NCBI Taxonomy" id="48144"/>
    <lineage>
        <taxon>Eukaryota</taxon>
        <taxon>Metazoa</taxon>
        <taxon>Ecdysozoa</taxon>
        <taxon>Arthropoda</taxon>
        <taxon>Crustacea</taxon>
        <taxon>Multicrustacea</taxon>
        <taxon>Malacostraca</taxon>
        <taxon>Eumalacostraca</taxon>
        <taxon>Eucarida</taxon>
        <taxon>Euphausiacea</taxon>
        <taxon>Euphausiidae</taxon>
        <taxon>Meganyctiphanes</taxon>
    </lineage>
</organism>
<dbReference type="GO" id="GO:0010468">
    <property type="term" value="P:regulation of gene expression"/>
    <property type="evidence" value="ECO:0007669"/>
    <property type="project" value="TreeGrafter"/>
</dbReference>
<feature type="non-terminal residue" evidence="7">
    <location>
        <position position="262"/>
    </location>
</feature>
<dbReference type="SMART" id="SM00360">
    <property type="entry name" value="RRM"/>
    <property type="match status" value="2"/>
</dbReference>
<dbReference type="PROSITE" id="PS50102">
    <property type="entry name" value="RRM"/>
    <property type="match status" value="2"/>
</dbReference>
<evidence type="ECO:0000313" key="7">
    <source>
        <dbReference type="EMBL" id="CAL4066518.1"/>
    </source>
</evidence>
<gene>
    <name evidence="7" type="ORF">MNOR_LOCUS5765</name>
</gene>
<evidence type="ECO:0000256" key="3">
    <source>
        <dbReference type="ARBA" id="ARBA00023242"/>
    </source>
</evidence>
<accession>A0AAV2PX17</accession>
<feature type="compositionally biased region" description="Gly residues" evidence="5">
    <location>
        <begin position="9"/>
        <end position="20"/>
    </location>
</feature>
<keyword evidence="3" id="KW-0539">Nucleus</keyword>
<dbReference type="GO" id="GO:0000785">
    <property type="term" value="C:chromatin"/>
    <property type="evidence" value="ECO:0007669"/>
    <property type="project" value="TreeGrafter"/>
</dbReference>
<evidence type="ECO:0000256" key="1">
    <source>
        <dbReference type="ARBA" id="ARBA00004123"/>
    </source>
</evidence>
<dbReference type="InterPro" id="IPR012677">
    <property type="entry name" value="Nucleotide-bd_a/b_plait_sf"/>
</dbReference>
<feature type="domain" description="RRM" evidence="6">
    <location>
        <begin position="109"/>
        <end position="186"/>
    </location>
</feature>
<sequence length="262" mass="28894">MENQVALAAGGGQMRNGGGVTNSDDERKLFIGGLSWETTEKDLREHFNKYGEVESVNVKTDPNSGRSRGFAFLVFTEVAAVDKTIAAGDHIVNGKKVDPKKAKARHGHGKIFVGGIKPELSDEDITKFFGQFGTIIEVEMPFDKVKNQRKGFCFITFEEESVAKDLVKTPKKTINGTEVDVKKAIPKQDSMNQGWGQQGGWGNQYGGWNQQQGYGYGGYDYSGYGAYGYGQYGGYNNYSNYSYPGYTGYGGYNQGYTTQQQQ</sequence>
<dbReference type="InterPro" id="IPR035979">
    <property type="entry name" value="RBD_domain_sf"/>
</dbReference>
<dbReference type="PANTHER" id="PTHR48033:SF10">
    <property type="entry name" value="RNA-BINDING PROTEIN SQUID"/>
    <property type="match status" value="1"/>
</dbReference>
<dbReference type="SUPFAM" id="SSF54928">
    <property type="entry name" value="RNA-binding domain, RBD"/>
    <property type="match status" value="2"/>
</dbReference>
<protein>
    <recommendedName>
        <fullName evidence="6">RRM domain-containing protein</fullName>
    </recommendedName>
</protein>
<keyword evidence="2 4" id="KW-0694">RNA-binding</keyword>
<dbReference type="GO" id="GO:0005654">
    <property type="term" value="C:nucleoplasm"/>
    <property type="evidence" value="ECO:0007669"/>
    <property type="project" value="TreeGrafter"/>
</dbReference>
<dbReference type="GO" id="GO:0003723">
    <property type="term" value="F:RNA binding"/>
    <property type="evidence" value="ECO:0007669"/>
    <property type="project" value="UniProtKB-UniRule"/>
</dbReference>
<dbReference type="InterPro" id="IPR000504">
    <property type="entry name" value="RRM_dom"/>
</dbReference>
<dbReference type="Pfam" id="PF00076">
    <property type="entry name" value="RRM_1"/>
    <property type="match status" value="2"/>
</dbReference>
<feature type="domain" description="RRM" evidence="6">
    <location>
        <begin position="27"/>
        <end position="104"/>
    </location>
</feature>
<dbReference type="PANTHER" id="PTHR48033">
    <property type="entry name" value="RNA-BINDING (RRM/RBD/RNP MOTIFS) FAMILY PROTEIN"/>
    <property type="match status" value="1"/>
</dbReference>
<evidence type="ECO:0000256" key="5">
    <source>
        <dbReference type="SAM" id="MobiDB-lite"/>
    </source>
</evidence>
<name>A0AAV2PX17_MEGNR</name>
<dbReference type="CDD" id="cd12325">
    <property type="entry name" value="RRM1_hnRNPA_hnRNPD_like"/>
    <property type="match status" value="1"/>
</dbReference>
<comment type="subcellular location">
    <subcellularLocation>
        <location evidence="1">Nucleus</location>
    </subcellularLocation>
</comment>
<dbReference type="Proteomes" id="UP001497623">
    <property type="component" value="Unassembled WGS sequence"/>
</dbReference>
<evidence type="ECO:0000256" key="4">
    <source>
        <dbReference type="PROSITE-ProRule" id="PRU00176"/>
    </source>
</evidence>
<keyword evidence="8" id="KW-1185">Reference proteome</keyword>
<evidence type="ECO:0000313" key="8">
    <source>
        <dbReference type="Proteomes" id="UP001497623"/>
    </source>
</evidence>
<evidence type="ECO:0000259" key="6">
    <source>
        <dbReference type="PROSITE" id="PS50102"/>
    </source>
</evidence>
<feature type="region of interest" description="Disordered" evidence="5">
    <location>
        <begin position="1"/>
        <end position="21"/>
    </location>
</feature>
<dbReference type="Gene3D" id="3.30.70.330">
    <property type="match status" value="2"/>
</dbReference>
<evidence type="ECO:0000256" key="2">
    <source>
        <dbReference type="ARBA" id="ARBA00022884"/>
    </source>
</evidence>
<comment type="caution">
    <text evidence="7">The sequence shown here is derived from an EMBL/GenBank/DDBJ whole genome shotgun (WGS) entry which is preliminary data.</text>
</comment>